<dbReference type="GeneID" id="5993900"/>
<name>Q2UEZ5_ASPOR</name>
<evidence type="ECO:0000313" key="2">
    <source>
        <dbReference type="Proteomes" id="UP000006564"/>
    </source>
</evidence>
<organism evidence="1 2">
    <name type="scientific">Aspergillus oryzae (strain ATCC 42149 / RIB 40)</name>
    <name type="common">Yellow koji mold</name>
    <dbReference type="NCBI Taxonomy" id="510516"/>
    <lineage>
        <taxon>Eukaryota</taxon>
        <taxon>Fungi</taxon>
        <taxon>Dikarya</taxon>
        <taxon>Ascomycota</taxon>
        <taxon>Pezizomycotina</taxon>
        <taxon>Eurotiomycetes</taxon>
        <taxon>Eurotiomycetidae</taxon>
        <taxon>Eurotiales</taxon>
        <taxon>Aspergillaceae</taxon>
        <taxon>Aspergillus</taxon>
        <taxon>Aspergillus subgen. Circumdati</taxon>
    </lineage>
</organism>
<dbReference type="EMBL" id="BA000051">
    <property type="protein sequence ID" value="BAE59870.1"/>
    <property type="molecule type" value="Genomic_DNA"/>
</dbReference>
<accession>Q2UEZ5</accession>
<dbReference type="VEuPathDB" id="FungiDB:AO090026000416"/>
<keyword evidence="2" id="KW-1185">Reference proteome</keyword>
<dbReference type="KEGG" id="aor:AO090026000416"/>
<gene>
    <name evidence="1" type="ORF">AO090026000416</name>
</gene>
<protein>
    <submittedName>
        <fullName evidence="1">DNA, SC026</fullName>
    </submittedName>
</protein>
<dbReference type="AlphaFoldDB" id="Q2UEZ5"/>
<dbReference type="HOGENOM" id="CLU_1204538_0_0_1"/>
<dbReference type="Proteomes" id="UP000006564">
    <property type="component" value="Chromosome 3"/>
</dbReference>
<sequence>MAQSFSPRSASLMAFSAHRRQSSLSESHKLNPKPDQWPTQQGSILVHLRRVGRKYGCSVEERPGLLRLLAIHCVVPLYSQFVVDSEYSVAKDRTASRKSWSSSLLREIHSSSTVENTVFCSFLSSSSFTFPVFPNCAEKRQPAAMKRLAMYFASRKPSFRLSITCWRHPAANKVCPDRRASAAHGKRPPMSQINHYSPDKYRFIFRGKLKHRFFEYEGAPVFCNVEIAFG</sequence>
<dbReference type="EMBL" id="AP007159">
    <property type="protein sequence ID" value="BAE59870.1"/>
    <property type="molecule type" value="Genomic_DNA"/>
</dbReference>
<dbReference type="RefSeq" id="XP_023091026.1">
    <property type="nucleotide sequence ID" value="XM_023236074.1"/>
</dbReference>
<reference evidence="1 2" key="1">
    <citation type="journal article" date="2005" name="Nature">
        <title>Genome sequencing and analysis of Aspergillus oryzae.</title>
        <authorList>
            <person name="Machida M."/>
            <person name="Asai K."/>
            <person name="Sano M."/>
            <person name="Tanaka T."/>
            <person name="Kumagai T."/>
            <person name="Terai G."/>
            <person name="Kusumoto K."/>
            <person name="Arima T."/>
            <person name="Akita O."/>
            <person name="Kashiwagi Y."/>
            <person name="Abe K."/>
            <person name="Gomi K."/>
            <person name="Horiuchi H."/>
            <person name="Kitamoto K."/>
            <person name="Kobayashi T."/>
            <person name="Takeuchi M."/>
            <person name="Denning D.W."/>
            <person name="Galagan J.E."/>
            <person name="Nierman W.C."/>
            <person name="Yu J."/>
            <person name="Archer D.B."/>
            <person name="Bennett J.W."/>
            <person name="Bhatnagar D."/>
            <person name="Cleveland T.E."/>
            <person name="Fedorova N.D."/>
            <person name="Gotoh O."/>
            <person name="Horikawa H."/>
            <person name="Hosoyama A."/>
            <person name="Ichinomiya M."/>
            <person name="Igarashi R."/>
            <person name="Iwashita K."/>
            <person name="Juvvadi P.R."/>
            <person name="Kato M."/>
            <person name="Kato Y."/>
            <person name="Kin T."/>
            <person name="Kokubun A."/>
            <person name="Maeda H."/>
            <person name="Maeyama N."/>
            <person name="Maruyama J."/>
            <person name="Nagasaki H."/>
            <person name="Nakajima T."/>
            <person name="Oda K."/>
            <person name="Okada K."/>
            <person name="Paulsen I."/>
            <person name="Sakamoto K."/>
            <person name="Sawano T."/>
            <person name="Takahashi M."/>
            <person name="Takase K."/>
            <person name="Terabayashi Y."/>
            <person name="Wortman J."/>
            <person name="Yamada O."/>
            <person name="Yamagata Y."/>
            <person name="Anazawa H."/>
            <person name="Hata Y."/>
            <person name="Koide Y."/>
            <person name="Komori T."/>
            <person name="Koyama Y."/>
            <person name="Minetoki T."/>
            <person name="Suharnan S."/>
            <person name="Tanaka A."/>
            <person name="Isono K."/>
            <person name="Kuhara S."/>
            <person name="Ogasawara N."/>
            <person name="Kikuchi H."/>
        </authorList>
    </citation>
    <scope>NUCLEOTIDE SEQUENCE [LARGE SCALE GENOMIC DNA]</scope>
    <source>
        <strain evidence="2">ATCC 42149 / RIB 40</strain>
    </source>
</reference>
<proteinExistence type="predicted"/>
<evidence type="ECO:0000313" key="1">
    <source>
        <dbReference type="EMBL" id="BAE59870.1"/>
    </source>
</evidence>